<keyword evidence="6" id="KW-0804">Transcription</keyword>
<dbReference type="InParanoid" id="A0A6P8YF91"/>
<dbReference type="KEGG" id="tpal:117641991"/>
<proteinExistence type="predicted"/>
<dbReference type="GO" id="GO:0007526">
    <property type="term" value="P:larval somatic muscle development"/>
    <property type="evidence" value="ECO:0007669"/>
    <property type="project" value="UniProtKB-ARBA"/>
</dbReference>
<dbReference type="GeneID" id="117641991"/>
<dbReference type="SMART" id="SM00225">
    <property type="entry name" value="BTB"/>
    <property type="match status" value="1"/>
</dbReference>
<dbReference type="OrthoDB" id="624345at2759"/>
<evidence type="ECO:0000256" key="9">
    <source>
        <dbReference type="PROSITE-ProRule" id="PRU00042"/>
    </source>
</evidence>
<accession>A0A6P8YF91</accession>
<feature type="region of interest" description="Disordered" evidence="10">
    <location>
        <begin position="134"/>
        <end position="185"/>
    </location>
</feature>
<dbReference type="GO" id="GO:0008406">
    <property type="term" value="P:gonad development"/>
    <property type="evidence" value="ECO:0007669"/>
    <property type="project" value="UniProtKB-ARBA"/>
</dbReference>
<dbReference type="GO" id="GO:0048813">
    <property type="term" value="P:dendrite morphogenesis"/>
    <property type="evidence" value="ECO:0007669"/>
    <property type="project" value="UniProtKB-ARBA"/>
</dbReference>
<dbReference type="GO" id="GO:0008270">
    <property type="term" value="F:zinc ion binding"/>
    <property type="evidence" value="ECO:0007669"/>
    <property type="project" value="UniProtKB-KW"/>
</dbReference>
<dbReference type="PANTHER" id="PTHR23110">
    <property type="entry name" value="BTB DOMAIN TRANSCRIPTION FACTOR"/>
    <property type="match status" value="1"/>
</dbReference>
<comment type="subcellular location">
    <subcellularLocation>
        <location evidence="1">Nucleus</location>
    </subcellularLocation>
</comment>
<evidence type="ECO:0000256" key="1">
    <source>
        <dbReference type="ARBA" id="ARBA00004123"/>
    </source>
</evidence>
<dbReference type="Proteomes" id="UP000515158">
    <property type="component" value="Unplaced"/>
</dbReference>
<dbReference type="GO" id="GO:0006357">
    <property type="term" value="P:regulation of transcription by RNA polymerase II"/>
    <property type="evidence" value="ECO:0007669"/>
    <property type="project" value="TreeGrafter"/>
</dbReference>
<name>A0A6P8YF91_THRPL</name>
<feature type="domain" description="BTB" evidence="11">
    <location>
        <begin position="38"/>
        <end position="103"/>
    </location>
</feature>
<dbReference type="Gene3D" id="3.30.710.10">
    <property type="entry name" value="Potassium Channel Kv1.1, Chain A"/>
    <property type="match status" value="1"/>
</dbReference>
<evidence type="ECO:0000256" key="7">
    <source>
        <dbReference type="ARBA" id="ARBA00023242"/>
    </source>
</evidence>
<dbReference type="InterPro" id="IPR013087">
    <property type="entry name" value="Znf_C2H2_type"/>
</dbReference>
<evidence type="ECO:0000256" key="5">
    <source>
        <dbReference type="ARBA" id="ARBA00023015"/>
    </source>
</evidence>
<dbReference type="Pfam" id="PF00651">
    <property type="entry name" value="BTB"/>
    <property type="match status" value="1"/>
</dbReference>
<keyword evidence="9" id="KW-0863">Zinc-finger</keyword>
<organism evidence="14">
    <name type="scientific">Thrips palmi</name>
    <name type="common">Melon thrips</name>
    <dbReference type="NCBI Taxonomy" id="161013"/>
    <lineage>
        <taxon>Eukaryota</taxon>
        <taxon>Metazoa</taxon>
        <taxon>Ecdysozoa</taxon>
        <taxon>Arthropoda</taxon>
        <taxon>Hexapoda</taxon>
        <taxon>Insecta</taxon>
        <taxon>Pterygota</taxon>
        <taxon>Neoptera</taxon>
        <taxon>Paraneoptera</taxon>
        <taxon>Thysanoptera</taxon>
        <taxon>Terebrantia</taxon>
        <taxon>Thripoidea</taxon>
        <taxon>Thripidae</taxon>
        <taxon>Thrips</taxon>
    </lineage>
</organism>
<evidence type="ECO:0000259" key="11">
    <source>
        <dbReference type="PROSITE" id="PS50097"/>
    </source>
</evidence>
<evidence type="ECO:0000259" key="12">
    <source>
        <dbReference type="PROSITE" id="PS50157"/>
    </source>
</evidence>
<dbReference type="InterPro" id="IPR051095">
    <property type="entry name" value="Dros_DevTransReg"/>
</dbReference>
<evidence type="ECO:0000313" key="13">
    <source>
        <dbReference type="Proteomes" id="UP000515158"/>
    </source>
</evidence>
<protein>
    <submittedName>
        <fullName evidence="14">Protein tramtrack, beta isoform-like isoform X1</fullName>
    </submittedName>
</protein>
<dbReference type="GO" id="GO:0045476">
    <property type="term" value="P:nurse cell apoptotic process"/>
    <property type="evidence" value="ECO:0007669"/>
    <property type="project" value="UniProtKB-ARBA"/>
</dbReference>
<keyword evidence="4" id="KW-0524">Neurogenesis</keyword>
<evidence type="ECO:0000256" key="8">
    <source>
        <dbReference type="ARBA" id="ARBA00037382"/>
    </source>
</evidence>
<dbReference type="GO" id="GO:0007464">
    <property type="term" value="P:R3/R4 cell fate commitment"/>
    <property type="evidence" value="ECO:0007669"/>
    <property type="project" value="UniProtKB-ARBA"/>
</dbReference>
<keyword evidence="13" id="KW-1185">Reference proteome</keyword>
<dbReference type="GO" id="GO:0045467">
    <property type="term" value="P:R7 cell development"/>
    <property type="evidence" value="ECO:0007669"/>
    <property type="project" value="UniProtKB-ARBA"/>
</dbReference>
<evidence type="ECO:0000256" key="2">
    <source>
        <dbReference type="ARBA" id="ARBA00022473"/>
    </source>
</evidence>
<evidence type="ECO:0000256" key="10">
    <source>
        <dbReference type="SAM" id="MobiDB-lite"/>
    </source>
</evidence>
<keyword evidence="5" id="KW-0805">Transcription regulation</keyword>
<keyword evidence="7" id="KW-0539">Nucleus</keyword>
<keyword evidence="2" id="KW-0217">Developmental protein</keyword>
<feature type="region of interest" description="Disordered" evidence="10">
    <location>
        <begin position="420"/>
        <end position="458"/>
    </location>
</feature>
<evidence type="ECO:0000256" key="6">
    <source>
        <dbReference type="ARBA" id="ARBA00023163"/>
    </source>
</evidence>
<dbReference type="RefSeq" id="XP_034235600.1">
    <property type="nucleotide sequence ID" value="XM_034379709.1"/>
</dbReference>
<gene>
    <name evidence="14" type="primary">LOC117641991</name>
</gene>
<comment type="function">
    <text evidence="8">Putative transcription factor required for axon growth and guidance in the central and peripheral nervous systems. Repels CNS axons away from the midline by promoting the expression of the midline repellent sli and its receptor robo.</text>
</comment>
<keyword evidence="3" id="KW-0221">Differentiation</keyword>
<evidence type="ECO:0000256" key="3">
    <source>
        <dbReference type="ARBA" id="ARBA00022782"/>
    </source>
</evidence>
<dbReference type="InterPro" id="IPR000210">
    <property type="entry name" value="BTB/POZ_dom"/>
</dbReference>
<dbReference type="PROSITE" id="PS50157">
    <property type="entry name" value="ZINC_FINGER_C2H2_2"/>
    <property type="match status" value="1"/>
</dbReference>
<dbReference type="GO" id="GO:0035167">
    <property type="term" value="P:larval lymph gland hemopoiesis"/>
    <property type="evidence" value="ECO:0007669"/>
    <property type="project" value="UniProtKB-ARBA"/>
</dbReference>
<dbReference type="SUPFAM" id="SSF54695">
    <property type="entry name" value="POZ domain"/>
    <property type="match status" value="1"/>
</dbReference>
<dbReference type="PANTHER" id="PTHR23110:SF111">
    <property type="entry name" value="LONGITUDINALS LACKING PROTEIN, ISOFORMS F_I_K_T"/>
    <property type="match status" value="1"/>
</dbReference>
<dbReference type="GO" id="GO:0005634">
    <property type="term" value="C:nucleus"/>
    <property type="evidence" value="ECO:0007669"/>
    <property type="project" value="UniProtKB-SubCell"/>
</dbReference>
<dbReference type="PROSITE" id="PS00028">
    <property type="entry name" value="ZINC_FINGER_C2H2_1"/>
    <property type="match status" value="1"/>
</dbReference>
<reference evidence="14" key="1">
    <citation type="submission" date="2025-08" db="UniProtKB">
        <authorList>
            <consortium name="RefSeq"/>
        </authorList>
    </citation>
    <scope>IDENTIFICATION</scope>
    <source>
        <tissue evidence="14">Total insect</tissue>
    </source>
</reference>
<feature type="compositionally biased region" description="Basic and acidic residues" evidence="10">
    <location>
        <begin position="423"/>
        <end position="439"/>
    </location>
</feature>
<keyword evidence="9" id="KW-0479">Metal-binding</keyword>
<keyword evidence="9" id="KW-0862">Zinc</keyword>
<dbReference type="CDD" id="cd18315">
    <property type="entry name" value="BTB_POZ_BAB-like"/>
    <property type="match status" value="1"/>
</dbReference>
<evidence type="ECO:0000313" key="14">
    <source>
        <dbReference type="RefSeq" id="XP_034235600.1"/>
    </source>
</evidence>
<dbReference type="SMART" id="SM00355">
    <property type="entry name" value="ZnF_C2H2"/>
    <property type="match status" value="2"/>
</dbReference>
<dbReference type="Gene3D" id="3.30.160.60">
    <property type="entry name" value="Classic Zinc Finger"/>
    <property type="match status" value="1"/>
</dbReference>
<dbReference type="AlphaFoldDB" id="A0A6P8YF91"/>
<evidence type="ECO:0000256" key="4">
    <source>
        <dbReference type="ARBA" id="ARBA00022902"/>
    </source>
</evidence>
<sequence>MNKVPAKMGGGQVCLKWNSFHSSLTSGFKTLWEENGLVDVTLASDGQCIQAHKLILSACSPFFREVFKSNPCQHPVIILQDTHFSELESLLCFVYKGEVNIDEENLPALLRAAETLQIRGLAGASEQVQNELGSITSEIEEVPVDESSPPSKRSKESPPSKPWQPHYSRTKKRSGSRNSARNAPISVETVLETTLAHSPDRVPKLEPMDHDLEIDGDATPSLLDAVDEDSNTALFLGPVMEMKISHDRVSASDTGQSNDGPFFSAEKNLQSLELNQVFNCLKAPKKDNLLLPFPCPFCERTYTSWGFRRRHIKAMHTHSERLSCKWCLLVMETHADWQKHVSAVHGLSPGDAQNGILILEEANMVLRIPNPPRLDTLVTMIRESSSCQSSPACKEQDEGPETRVERIHCDSKFLETASAAEDLSQRKAQEVEGQEPSKDSEEDDAIIGIKVERPDTPD</sequence>
<dbReference type="InterPro" id="IPR011333">
    <property type="entry name" value="SKP1/BTB/POZ_sf"/>
</dbReference>
<feature type="domain" description="C2H2-type" evidence="12">
    <location>
        <begin position="293"/>
        <end position="321"/>
    </location>
</feature>
<dbReference type="GO" id="GO:0016199">
    <property type="term" value="P:axon midline choice point recognition"/>
    <property type="evidence" value="ECO:0007669"/>
    <property type="project" value="UniProtKB-ARBA"/>
</dbReference>
<dbReference type="PROSITE" id="PS50097">
    <property type="entry name" value="BTB"/>
    <property type="match status" value="1"/>
</dbReference>